<evidence type="ECO:0000313" key="2">
    <source>
        <dbReference type="Proteomes" id="UP000181917"/>
    </source>
</evidence>
<dbReference type="AlphaFoldDB" id="A0A1H0ZLA2"/>
<dbReference type="EMBL" id="FNKH01000002">
    <property type="protein sequence ID" value="SDQ28144.1"/>
    <property type="molecule type" value="Genomic_DNA"/>
</dbReference>
<keyword evidence="2" id="KW-1185">Reference proteome</keyword>
<accession>A0A1H0ZLA2</accession>
<gene>
    <name evidence="1" type="ORF">SAMN04489742_0428</name>
</gene>
<dbReference type="OrthoDB" id="1550900at2"/>
<reference evidence="1 2" key="1">
    <citation type="submission" date="2016-10" db="EMBL/GenBank/DDBJ databases">
        <authorList>
            <person name="de Groot N.N."/>
        </authorList>
    </citation>
    <scope>NUCLEOTIDE SEQUENCE [LARGE SCALE GENOMIC DNA]</scope>
    <source>
        <strain evidence="1 2">DSM 20117</strain>
    </source>
</reference>
<dbReference type="KEGG" id="acry:AC20117_15150"/>
<protein>
    <recommendedName>
        <fullName evidence="3">Antibiotic biosynthesis monooxygenase</fullName>
    </recommendedName>
</protein>
<proteinExistence type="predicted"/>
<name>A0A1H0ZLA2_9MICC</name>
<evidence type="ECO:0008006" key="3">
    <source>
        <dbReference type="Google" id="ProtNLM"/>
    </source>
</evidence>
<sequence length="98" mass="10623">METSAYAIVHFFPGGTKDQYEASVAAAHPGEGQRPPGQIFHAAGPSDGGWRVIAIHESKESWESFRDSTLMPLLQKGVEGGFTTMPEATEIPLHNLLM</sequence>
<dbReference type="Proteomes" id="UP000181917">
    <property type="component" value="Unassembled WGS sequence"/>
</dbReference>
<evidence type="ECO:0000313" key="1">
    <source>
        <dbReference type="EMBL" id="SDQ28144.1"/>
    </source>
</evidence>
<organism evidence="1 2">
    <name type="scientific">Crystallibacter crystallopoietes</name>
    <dbReference type="NCBI Taxonomy" id="37928"/>
    <lineage>
        <taxon>Bacteria</taxon>
        <taxon>Bacillati</taxon>
        <taxon>Actinomycetota</taxon>
        <taxon>Actinomycetes</taxon>
        <taxon>Micrococcales</taxon>
        <taxon>Micrococcaceae</taxon>
        <taxon>Crystallibacter</taxon>
    </lineage>
</organism>
<dbReference type="RefSeq" id="WP_074698999.1">
    <property type="nucleotide sequence ID" value="NZ_CP018863.1"/>
</dbReference>